<dbReference type="EMBL" id="RCVZ01000009">
    <property type="protein sequence ID" value="RLQ94476.1"/>
    <property type="molecule type" value="Genomic_DNA"/>
</dbReference>
<dbReference type="InterPro" id="IPR018961">
    <property type="entry name" value="DnaJ_homolog_subfam-C_membr-28"/>
</dbReference>
<dbReference type="PANTHER" id="PTHR39158:SF1">
    <property type="entry name" value="DNAJ HOMOLOG SUBFAMILY C MEMBER 28"/>
    <property type="match status" value="1"/>
</dbReference>
<dbReference type="Proteomes" id="UP000276770">
    <property type="component" value="Unassembled WGS sequence"/>
</dbReference>
<accession>A0A3L7JUS7</accession>
<name>A0A3L7JUS7_9BACI</name>
<gene>
    <name evidence="2" type="ORF">D9X91_13100</name>
</gene>
<protein>
    <submittedName>
        <fullName evidence="2">DUF1992 domain-containing protein</fullName>
    </submittedName>
</protein>
<evidence type="ECO:0000259" key="1">
    <source>
        <dbReference type="Pfam" id="PF09350"/>
    </source>
</evidence>
<dbReference type="Pfam" id="PF09350">
    <property type="entry name" value="DJC28_CD"/>
    <property type="match status" value="1"/>
</dbReference>
<organism evidence="2 3">
    <name type="scientific">Falsibacillus albus</name>
    <dbReference type="NCBI Taxonomy" id="2478915"/>
    <lineage>
        <taxon>Bacteria</taxon>
        <taxon>Bacillati</taxon>
        <taxon>Bacillota</taxon>
        <taxon>Bacilli</taxon>
        <taxon>Bacillales</taxon>
        <taxon>Bacillaceae</taxon>
        <taxon>Falsibacillus</taxon>
    </lineage>
</organism>
<dbReference type="OrthoDB" id="9798476at2"/>
<evidence type="ECO:0000313" key="3">
    <source>
        <dbReference type="Proteomes" id="UP000276770"/>
    </source>
</evidence>
<dbReference type="AlphaFoldDB" id="A0A3L7JUS7"/>
<reference evidence="2 3" key="1">
    <citation type="submission" date="2018-10" db="EMBL/GenBank/DDBJ databases">
        <title>Falsibacillus sp. genome draft.</title>
        <authorList>
            <person name="Shi S."/>
        </authorList>
    </citation>
    <scope>NUCLEOTIDE SEQUENCE [LARGE SCALE GENOMIC DNA]</scope>
    <source>
        <strain evidence="2 3">GY 10110</strain>
    </source>
</reference>
<dbReference type="PANTHER" id="PTHR39158">
    <property type="entry name" value="OS08G0560600 PROTEIN"/>
    <property type="match status" value="1"/>
</dbReference>
<feature type="domain" description="DnaJ homologue subfamily C member 28 conserved" evidence="1">
    <location>
        <begin position="8"/>
        <end position="73"/>
    </location>
</feature>
<dbReference type="RefSeq" id="WP_121681089.1">
    <property type="nucleotide sequence ID" value="NZ_RCVZ01000009.1"/>
</dbReference>
<sequence length="124" mass="14674">MDYFDIISEQRIREAHKNGEFDNLPGMGKPLPKDEFANVPQEIRMAYRLMKNAGYSPEESTLRQEMMTIESLIAQCDDEVEKEDLTKQLNEKMLKFNQFMSKRKKNTNSSLFKNYENKIEKKLL</sequence>
<comment type="caution">
    <text evidence="2">The sequence shown here is derived from an EMBL/GenBank/DDBJ whole genome shotgun (WGS) entry which is preliminary data.</text>
</comment>
<dbReference type="InterPro" id="IPR052573">
    <property type="entry name" value="DnaJ_C_subfamily_28"/>
</dbReference>
<keyword evidence="3" id="KW-1185">Reference proteome</keyword>
<evidence type="ECO:0000313" key="2">
    <source>
        <dbReference type="EMBL" id="RLQ94476.1"/>
    </source>
</evidence>
<proteinExistence type="predicted"/>